<dbReference type="InterPro" id="IPR031989">
    <property type="entry name" value="DUF5067"/>
</dbReference>
<accession>A0ABY1MZV5</accession>
<keyword evidence="4" id="KW-1185">Reference proteome</keyword>
<dbReference type="Gene3D" id="2.60.40.1240">
    <property type="match status" value="1"/>
</dbReference>
<reference evidence="3 4" key="1">
    <citation type="submission" date="2017-05" db="EMBL/GenBank/DDBJ databases">
        <authorList>
            <person name="Varghese N."/>
            <person name="Submissions S."/>
        </authorList>
    </citation>
    <scope>NUCLEOTIDE SEQUENCE [LARGE SCALE GENOMIC DNA]</scope>
    <source>
        <strain evidence="3 4">DSM 45139</strain>
    </source>
</reference>
<comment type="caution">
    <text evidence="3">The sequence shown here is derived from an EMBL/GenBank/DDBJ whole genome shotgun (WGS) entry which is preliminary data.</text>
</comment>
<evidence type="ECO:0000259" key="2">
    <source>
        <dbReference type="Pfam" id="PF16729"/>
    </source>
</evidence>
<evidence type="ECO:0000256" key="1">
    <source>
        <dbReference type="ARBA" id="ARBA00022729"/>
    </source>
</evidence>
<organism evidence="3 4">
    <name type="scientific">Dietzia kunjamensis subsp. schimae</name>
    <dbReference type="NCBI Taxonomy" id="498198"/>
    <lineage>
        <taxon>Bacteria</taxon>
        <taxon>Bacillati</taxon>
        <taxon>Actinomycetota</taxon>
        <taxon>Actinomycetes</taxon>
        <taxon>Mycobacteriales</taxon>
        <taxon>Dietziaceae</taxon>
        <taxon>Dietzia</taxon>
    </lineage>
</organism>
<feature type="domain" description="DUF5067" evidence="2">
    <location>
        <begin position="3"/>
        <end position="112"/>
    </location>
</feature>
<dbReference type="Proteomes" id="UP000315460">
    <property type="component" value="Unassembled WGS sequence"/>
</dbReference>
<dbReference type="Pfam" id="PF16729">
    <property type="entry name" value="DUF5067"/>
    <property type="match status" value="1"/>
</dbReference>
<proteinExistence type="predicted"/>
<dbReference type="EMBL" id="FXTG01000002">
    <property type="protein sequence ID" value="SMO61475.1"/>
    <property type="molecule type" value="Genomic_DNA"/>
</dbReference>
<name>A0ABY1MZV5_9ACTN</name>
<evidence type="ECO:0000313" key="4">
    <source>
        <dbReference type="Proteomes" id="UP000315460"/>
    </source>
</evidence>
<keyword evidence="1" id="KW-0732">Signal</keyword>
<dbReference type="InterPro" id="IPR029050">
    <property type="entry name" value="Immunoprotect_excell_Ig-like"/>
</dbReference>
<evidence type="ECO:0000313" key="3">
    <source>
        <dbReference type="EMBL" id="SMO61475.1"/>
    </source>
</evidence>
<sequence length="129" mass="13749">MTTPEVTISVNDYRVIQPGAEGNEYGDSPVLAIWYNTTNLGTSNREVSPVTEFVVSFEVYQDNDSDLVNKLGVGMLPDPAFLDSQTAAIKPGGTGPNAVAYELSDLTTPVELAAIYGGGEVGRMTFNLN</sequence>
<protein>
    <recommendedName>
        <fullName evidence="2">DUF5067 domain-containing protein</fullName>
    </recommendedName>
</protein>
<gene>
    <name evidence="3" type="ORF">SAMN06265174_102631</name>
</gene>